<accession>A0A0V1N655</accession>
<reference evidence="2 3" key="1">
    <citation type="submission" date="2015-01" db="EMBL/GenBank/DDBJ databases">
        <title>Evolution of Trichinella species and genotypes.</title>
        <authorList>
            <person name="Korhonen P.K."/>
            <person name="Edoardo P."/>
            <person name="Giuseppe L.R."/>
            <person name="Gasser R.B."/>
        </authorList>
    </citation>
    <scope>NUCLEOTIDE SEQUENCE [LARGE SCALE GENOMIC DNA]</scope>
    <source>
        <strain evidence="2">ISS1980</strain>
    </source>
</reference>
<gene>
    <name evidence="2" type="ORF">T10_7189</name>
</gene>
<protein>
    <submittedName>
        <fullName evidence="2">Uncharacterized protein</fullName>
    </submittedName>
</protein>
<keyword evidence="3" id="KW-1185">Reference proteome</keyword>
<organism evidence="2 3">
    <name type="scientific">Trichinella papuae</name>
    <dbReference type="NCBI Taxonomy" id="268474"/>
    <lineage>
        <taxon>Eukaryota</taxon>
        <taxon>Metazoa</taxon>
        <taxon>Ecdysozoa</taxon>
        <taxon>Nematoda</taxon>
        <taxon>Enoplea</taxon>
        <taxon>Dorylaimia</taxon>
        <taxon>Trichinellida</taxon>
        <taxon>Trichinellidae</taxon>
        <taxon>Trichinella</taxon>
    </lineage>
</organism>
<evidence type="ECO:0000313" key="3">
    <source>
        <dbReference type="Proteomes" id="UP000054843"/>
    </source>
</evidence>
<proteinExistence type="predicted"/>
<dbReference type="AlphaFoldDB" id="A0A0V1N655"/>
<dbReference type="Proteomes" id="UP000054843">
    <property type="component" value="Unassembled WGS sequence"/>
</dbReference>
<name>A0A0V1N655_9BILA</name>
<comment type="caution">
    <text evidence="2">The sequence shown here is derived from an EMBL/GenBank/DDBJ whole genome shotgun (WGS) entry which is preliminary data.</text>
</comment>
<evidence type="ECO:0000313" key="2">
    <source>
        <dbReference type="EMBL" id="KRZ79508.1"/>
    </source>
</evidence>
<feature type="region of interest" description="Disordered" evidence="1">
    <location>
        <begin position="1"/>
        <end position="22"/>
    </location>
</feature>
<evidence type="ECO:0000256" key="1">
    <source>
        <dbReference type="SAM" id="MobiDB-lite"/>
    </source>
</evidence>
<dbReference type="EMBL" id="JYDO01000006">
    <property type="protein sequence ID" value="KRZ79508.1"/>
    <property type="molecule type" value="Genomic_DNA"/>
</dbReference>
<sequence>MGVDLHSRGRSSVDSADPGGRIREGSWILKDAILACRGPTWLCGHFGGKLAFPTIIFVHQNDVYDDGS</sequence>